<protein>
    <submittedName>
        <fullName evidence="4">SDR family NAD(P)-dependent oxidoreductase</fullName>
    </submittedName>
</protein>
<comment type="similarity">
    <text evidence="1">Belongs to the short-chain dehydrogenases/reductases (SDR) family.</text>
</comment>
<evidence type="ECO:0000256" key="1">
    <source>
        <dbReference type="ARBA" id="ARBA00006484"/>
    </source>
</evidence>
<evidence type="ECO:0000256" key="2">
    <source>
        <dbReference type="ARBA" id="ARBA00023002"/>
    </source>
</evidence>
<dbReference type="Proteomes" id="UP001500518">
    <property type="component" value="Unassembled WGS sequence"/>
</dbReference>
<dbReference type="EMBL" id="BAABHV010000009">
    <property type="protein sequence ID" value="GAA5050905.1"/>
    <property type="molecule type" value="Genomic_DNA"/>
</dbReference>
<dbReference type="SMART" id="SM00822">
    <property type="entry name" value="PKS_KR"/>
    <property type="match status" value="1"/>
</dbReference>
<comment type="caution">
    <text evidence="4">The sequence shown here is derived from an EMBL/GenBank/DDBJ whole genome shotgun (WGS) entry which is preliminary data.</text>
</comment>
<dbReference type="Gene3D" id="3.40.50.720">
    <property type="entry name" value="NAD(P)-binding Rossmann-like Domain"/>
    <property type="match status" value="1"/>
</dbReference>
<dbReference type="Pfam" id="PF00106">
    <property type="entry name" value="adh_short"/>
    <property type="match status" value="1"/>
</dbReference>
<dbReference type="PANTHER" id="PTHR42901">
    <property type="entry name" value="ALCOHOL DEHYDROGENASE"/>
    <property type="match status" value="1"/>
</dbReference>
<sequence length="243" mass="25772">MTDTAADKPLAGKIALVTGASRGIGAATAKALAEKGAHVVLVARKVKDLEGVEDAIHDAGGTSTIAPLDLTDGESIGRLAQAIAERYEKLDILVIAAAQLPTLTPVTQIDSKQFNQALTLNVLATQALLAAFDPLLKRAEAGRVIGLTSSVGAEPRPFWGAYGATKAAFDNLLESHAKEVERISETRLAIIDPGATRTDMRARAYPGEDPESVKPPEVVGERIAELLIADFPNLHRERVETQR</sequence>
<evidence type="ECO:0000259" key="3">
    <source>
        <dbReference type="SMART" id="SM00822"/>
    </source>
</evidence>
<proteinExistence type="inferred from homology"/>
<dbReference type="InterPro" id="IPR057326">
    <property type="entry name" value="KR_dom"/>
</dbReference>
<evidence type="ECO:0000313" key="4">
    <source>
        <dbReference type="EMBL" id="GAA5050905.1"/>
    </source>
</evidence>
<keyword evidence="2" id="KW-0560">Oxidoreductase</keyword>
<dbReference type="RefSeq" id="WP_346032047.1">
    <property type="nucleotide sequence ID" value="NZ_BAABHV010000009.1"/>
</dbReference>
<name>A0ABP9K7G3_9SPHN</name>
<gene>
    <name evidence="4" type="ORF">GCM10023208_10260</name>
</gene>
<dbReference type="InterPro" id="IPR036291">
    <property type="entry name" value="NAD(P)-bd_dom_sf"/>
</dbReference>
<feature type="domain" description="Ketoreductase" evidence="3">
    <location>
        <begin position="13"/>
        <end position="196"/>
    </location>
</feature>
<dbReference type="PRINTS" id="PR00081">
    <property type="entry name" value="GDHRDH"/>
</dbReference>
<reference evidence="5" key="1">
    <citation type="journal article" date="2019" name="Int. J. Syst. Evol. Microbiol.">
        <title>The Global Catalogue of Microorganisms (GCM) 10K type strain sequencing project: providing services to taxonomists for standard genome sequencing and annotation.</title>
        <authorList>
            <consortium name="The Broad Institute Genomics Platform"/>
            <consortium name="The Broad Institute Genome Sequencing Center for Infectious Disease"/>
            <person name="Wu L."/>
            <person name="Ma J."/>
        </authorList>
    </citation>
    <scope>NUCLEOTIDE SEQUENCE [LARGE SCALE GENOMIC DNA]</scope>
    <source>
        <strain evidence="5">JCM 18014</strain>
    </source>
</reference>
<dbReference type="PANTHER" id="PTHR42901:SF1">
    <property type="entry name" value="ALCOHOL DEHYDROGENASE"/>
    <property type="match status" value="1"/>
</dbReference>
<keyword evidence="5" id="KW-1185">Reference proteome</keyword>
<accession>A0ABP9K7G3</accession>
<organism evidence="4 5">
    <name type="scientific">Erythrobacter westpacificensis</name>
    <dbReference type="NCBI Taxonomy" id="1055231"/>
    <lineage>
        <taxon>Bacteria</taxon>
        <taxon>Pseudomonadati</taxon>
        <taxon>Pseudomonadota</taxon>
        <taxon>Alphaproteobacteria</taxon>
        <taxon>Sphingomonadales</taxon>
        <taxon>Erythrobacteraceae</taxon>
        <taxon>Erythrobacter/Porphyrobacter group</taxon>
        <taxon>Erythrobacter</taxon>
    </lineage>
</organism>
<dbReference type="SUPFAM" id="SSF51735">
    <property type="entry name" value="NAD(P)-binding Rossmann-fold domains"/>
    <property type="match status" value="1"/>
</dbReference>
<evidence type="ECO:0000313" key="5">
    <source>
        <dbReference type="Proteomes" id="UP001500518"/>
    </source>
</evidence>
<dbReference type="InterPro" id="IPR002347">
    <property type="entry name" value="SDR_fam"/>
</dbReference>